<keyword evidence="1" id="KW-0472">Membrane</keyword>
<reference evidence="2 3" key="1">
    <citation type="journal article" date="2020" name="Syst. Appl. Microbiol.">
        <title>Alienimonas chondri sp. nov., a novel planctomycete isolated from the biofilm of the red alga Chondrus crispus.</title>
        <authorList>
            <person name="Vitorino I."/>
            <person name="Albuquerque L."/>
            <person name="Wiegand S."/>
            <person name="Kallscheuer N."/>
            <person name="da Costa M.S."/>
            <person name="Lobo-da-Cunha A."/>
            <person name="Jogler C."/>
            <person name="Lage O.M."/>
        </authorList>
    </citation>
    <scope>NUCLEOTIDE SEQUENCE [LARGE SCALE GENOMIC DNA]</scope>
    <source>
        <strain evidence="2 3">LzC2</strain>
    </source>
</reference>
<feature type="transmembrane region" description="Helical" evidence="1">
    <location>
        <begin position="123"/>
        <end position="147"/>
    </location>
</feature>
<feature type="transmembrane region" description="Helical" evidence="1">
    <location>
        <begin position="12"/>
        <end position="36"/>
    </location>
</feature>
<evidence type="ECO:0000256" key="1">
    <source>
        <dbReference type="SAM" id="Phobius"/>
    </source>
</evidence>
<organism evidence="2 3">
    <name type="scientific">Alienimonas chondri</name>
    <dbReference type="NCBI Taxonomy" id="2681879"/>
    <lineage>
        <taxon>Bacteria</taxon>
        <taxon>Pseudomonadati</taxon>
        <taxon>Planctomycetota</taxon>
        <taxon>Planctomycetia</taxon>
        <taxon>Planctomycetales</taxon>
        <taxon>Planctomycetaceae</taxon>
        <taxon>Alienimonas</taxon>
    </lineage>
</organism>
<gene>
    <name evidence="2" type="ORF">LzC2_15040</name>
</gene>
<name>A0ABX1VBF4_9PLAN</name>
<proteinExistence type="predicted"/>
<dbReference type="Proteomes" id="UP000609651">
    <property type="component" value="Unassembled WGS sequence"/>
</dbReference>
<evidence type="ECO:0008006" key="4">
    <source>
        <dbReference type="Google" id="ProtNLM"/>
    </source>
</evidence>
<dbReference type="EMBL" id="WTPX01000036">
    <property type="protein sequence ID" value="NNJ25434.1"/>
    <property type="molecule type" value="Genomic_DNA"/>
</dbReference>
<keyword evidence="1" id="KW-0812">Transmembrane</keyword>
<comment type="caution">
    <text evidence="2">The sequence shown here is derived from an EMBL/GenBank/DDBJ whole genome shotgun (WGS) entry which is preliminary data.</text>
</comment>
<accession>A0ABX1VBF4</accession>
<dbReference type="RefSeq" id="WP_171185434.1">
    <property type="nucleotide sequence ID" value="NZ_WTPX01000036.1"/>
</dbReference>
<protein>
    <recommendedName>
        <fullName evidence="4">PepSY domain-containing protein</fullName>
    </recommendedName>
</protein>
<keyword evidence="3" id="KW-1185">Reference proteome</keyword>
<evidence type="ECO:0000313" key="3">
    <source>
        <dbReference type="Proteomes" id="UP000609651"/>
    </source>
</evidence>
<evidence type="ECO:0000313" key="2">
    <source>
        <dbReference type="EMBL" id="NNJ25434.1"/>
    </source>
</evidence>
<keyword evidence="1" id="KW-1133">Transmembrane helix</keyword>
<sequence>MPRAFGVLRNLARVCYVLATPAAVMLAGLGLAFAAAPPYDFAREDPRHLWSVWEGSNGRDSLNSISAERVLDTPWQCRRLRLFWSTEAGPAGSAEAFDWEPAPGLFLMRHGYGDRESSEYGDVLFAAVGGQWLVAWVVPLTVVWIVWAWKTGRFAVRDTDRPPVAWRGAVRPWVAGPAALGALCLAVPFDGFARDEDRFAAEVRRDPYVSWHPRALWIAWETDWFEPTTSSDQSPTAPLFGSRRWGVTAERSIAKPSFTNIWFYDDAVTQCRWTAAISLWWLAAPLALWSGGSLWRSSRVPTSAEATA</sequence>